<sequence>MTQFKMKYEIIQDYIRIGNARSGQKLNGVHFLVAHDIGNGASTAYNNRSYFNNQQPLASAHTFIDDKHILEIVPLDEKAWHVQYNTTNDNKLFGADANDVAIGAELCWGGKINFQEAYRRFVWYHAYLCWKFNLDPTKHIVSHKILDPQRRSDPDNALNKNGLTYEQFLKDVKNEYDDCLRLESDENMKLTLNEWKMLGDSIDGWYRKGLISDYKWAEKAYKQEITLSELTWLNAIVFTRKNGIKV</sequence>
<evidence type="ECO:0000256" key="1">
    <source>
        <dbReference type="ARBA" id="ARBA00001561"/>
    </source>
</evidence>
<dbReference type="PANTHER" id="PTHR30417:SF1">
    <property type="entry name" value="N-ACETYLMURAMOYL-L-ALANINE AMIDASE AMID"/>
    <property type="match status" value="1"/>
</dbReference>
<keyword evidence="7" id="KW-1185">Reference proteome</keyword>
<dbReference type="Proteomes" id="UP000061660">
    <property type="component" value="Chromosome"/>
</dbReference>
<dbReference type="EMBL" id="CP013652">
    <property type="protein sequence ID" value="ALS22332.1"/>
    <property type="molecule type" value="Genomic_DNA"/>
</dbReference>
<dbReference type="CDD" id="cd06583">
    <property type="entry name" value="PGRP"/>
    <property type="match status" value="1"/>
</dbReference>
<dbReference type="GO" id="GO:0009254">
    <property type="term" value="P:peptidoglycan turnover"/>
    <property type="evidence" value="ECO:0007669"/>
    <property type="project" value="TreeGrafter"/>
</dbReference>
<protein>
    <recommendedName>
        <fullName evidence="2">N-acetylmuramoyl-L-alanine amidase</fullName>
        <ecNumber evidence="2">3.5.1.28</ecNumber>
    </recommendedName>
</protein>
<dbReference type="STRING" id="162209.IJ22_19580"/>
<dbReference type="AlphaFoldDB" id="A0A0U2UGN9"/>
<feature type="domain" description="N-acetylmuramoyl-L-alanine amidase" evidence="5">
    <location>
        <begin position="18"/>
        <end position="155"/>
    </location>
</feature>
<proteinExistence type="predicted"/>
<dbReference type="PANTHER" id="PTHR30417">
    <property type="entry name" value="N-ACETYLMURAMOYL-L-ALANINE AMIDASE AMID"/>
    <property type="match status" value="1"/>
</dbReference>
<dbReference type="GO" id="GO:0008745">
    <property type="term" value="F:N-acetylmuramoyl-L-alanine amidase activity"/>
    <property type="evidence" value="ECO:0007669"/>
    <property type="project" value="UniProtKB-EC"/>
</dbReference>
<dbReference type="GO" id="GO:0071555">
    <property type="term" value="P:cell wall organization"/>
    <property type="evidence" value="ECO:0007669"/>
    <property type="project" value="UniProtKB-KW"/>
</dbReference>
<dbReference type="InterPro" id="IPR036505">
    <property type="entry name" value="Amidase/PGRP_sf"/>
</dbReference>
<dbReference type="InterPro" id="IPR002502">
    <property type="entry name" value="Amidase_domain"/>
</dbReference>
<dbReference type="SUPFAM" id="SSF55846">
    <property type="entry name" value="N-acetylmuramoyl-L-alanine amidase-like"/>
    <property type="match status" value="1"/>
</dbReference>
<dbReference type="InterPro" id="IPR051206">
    <property type="entry name" value="NAMLAA_amidase_2"/>
</dbReference>
<evidence type="ECO:0000259" key="5">
    <source>
        <dbReference type="SMART" id="SM00644"/>
    </source>
</evidence>
<comment type="catalytic activity">
    <reaction evidence="1">
        <text>Hydrolyzes the link between N-acetylmuramoyl residues and L-amino acid residues in certain cell-wall glycopeptides.</text>
        <dbReference type="EC" id="3.5.1.28"/>
    </reaction>
</comment>
<accession>A0A0U2UGN9</accession>
<evidence type="ECO:0000313" key="7">
    <source>
        <dbReference type="Proteomes" id="UP000061660"/>
    </source>
</evidence>
<keyword evidence="4" id="KW-0961">Cell wall biogenesis/degradation</keyword>
<evidence type="ECO:0000256" key="2">
    <source>
        <dbReference type="ARBA" id="ARBA00011901"/>
    </source>
</evidence>
<dbReference type="SMART" id="SM00644">
    <property type="entry name" value="Ami_2"/>
    <property type="match status" value="1"/>
</dbReference>
<reference evidence="7" key="1">
    <citation type="submission" date="2015-12" db="EMBL/GenBank/DDBJ databases">
        <title>Complete genome sequences of two moderately thermophilic Paenibacillus species.</title>
        <authorList>
            <person name="Butler R.III."/>
            <person name="Wang J."/>
            <person name="Stark B.C."/>
            <person name="Pombert J.-F."/>
        </authorList>
    </citation>
    <scope>NUCLEOTIDE SEQUENCE [LARGE SCALE GENOMIC DNA]</scope>
    <source>
        <strain evidence="7">32O-Y</strain>
    </source>
</reference>
<dbReference type="KEGG" id="pnp:IJ22_19580"/>
<dbReference type="GO" id="GO:0009253">
    <property type="term" value="P:peptidoglycan catabolic process"/>
    <property type="evidence" value="ECO:0007669"/>
    <property type="project" value="InterPro"/>
</dbReference>
<name>A0A0U2UGN9_9BACL</name>
<dbReference type="PATRIC" id="fig|162209.4.peg.2073"/>
<reference evidence="6 7" key="2">
    <citation type="journal article" date="2016" name="Genome Announc.">
        <title>Complete Genome Sequences of Two Interactive Moderate Thermophiles, Paenibacillus napthalenovorans 32O-Y and Paenibacillus sp. 32O-W.</title>
        <authorList>
            <person name="Butler R.R.III."/>
            <person name="Wang J."/>
            <person name="Stark B.C."/>
            <person name="Pombert J.F."/>
        </authorList>
    </citation>
    <scope>NUCLEOTIDE SEQUENCE [LARGE SCALE GENOMIC DNA]</scope>
    <source>
        <strain evidence="6 7">32O-Y</strain>
    </source>
</reference>
<evidence type="ECO:0000313" key="6">
    <source>
        <dbReference type="EMBL" id="ALS22332.1"/>
    </source>
</evidence>
<evidence type="ECO:0000256" key="3">
    <source>
        <dbReference type="ARBA" id="ARBA00022801"/>
    </source>
</evidence>
<evidence type="ECO:0000256" key="4">
    <source>
        <dbReference type="ARBA" id="ARBA00023316"/>
    </source>
</evidence>
<keyword evidence="3" id="KW-0378">Hydrolase</keyword>
<organism evidence="6 7">
    <name type="scientific">Paenibacillus naphthalenovorans</name>
    <dbReference type="NCBI Taxonomy" id="162209"/>
    <lineage>
        <taxon>Bacteria</taxon>
        <taxon>Bacillati</taxon>
        <taxon>Bacillota</taxon>
        <taxon>Bacilli</taxon>
        <taxon>Bacillales</taxon>
        <taxon>Paenibacillaceae</taxon>
        <taxon>Paenibacillus</taxon>
    </lineage>
</organism>
<dbReference type="Gene3D" id="3.40.80.10">
    <property type="entry name" value="Peptidoglycan recognition protein-like"/>
    <property type="match status" value="1"/>
</dbReference>
<dbReference type="EC" id="3.5.1.28" evidence="2"/>
<gene>
    <name evidence="6" type="ORF">IJ22_19580</name>
</gene>
<dbReference type="Pfam" id="PF01510">
    <property type="entry name" value="Amidase_2"/>
    <property type="match status" value="1"/>
</dbReference>